<keyword evidence="11" id="KW-0472">Membrane</keyword>
<dbReference type="EMBL" id="JADMKS010000010">
    <property type="protein sequence ID" value="MBF6639180.1"/>
    <property type="molecule type" value="Genomic_DNA"/>
</dbReference>
<dbReference type="Gene3D" id="3.40.50.300">
    <property type="entry name" value="P-loop containing nucleotide triphosphate hydrolases"/>
    <property type="match status" value="1"/>
</dbReference>
<dbReference type="Gene3D" id="3.30.70.260">
    <property type="match status" value="1"/>
</dbReference>
<dbReference type="AlphaFoldDB" id="A0AA41BYI0"/>
<evidence type="ECO:0000256" key="3">
    <source>
        <dbReference type="ARBA" id="ARBA00005417"/>
    </source>
</evidence>
<feature type="domain" description="ABC transporter" evidence="13">
    <location>
        <begin position="45"/>
        <end position="280"/>
    </location>
</feature>
<dbReference type="Pfam" id="PF00005">
    <property type="entry name" value="ABC_tran"/>
    <property type="match status" value="1"/>
</dbReference>
<dbReference type="SMART" id="SM00382">
    <property type="entry name" value="AAA"/>
    <property type="match status" value="1"/>
</dbReference>
<keyword evidence="5" id="KW-0813">Transport</keyword>
<dbReference type="InterPro" id="IPR003439">
    <property type="entry name" value="ABC_transporter-like_ATP-bd"/>
</dbReference>
<keyword evidence="6" id="KW-1003">Cell membrane</keyword>
<dbReference type="PANTHER" id="PTHR43166">
    <property type="entry name" value="AMINO ACID IMPORT ATP-BINDING PROTEIN"/>
    <property type="match status" value="1"/>
</dbReference>
<keyword evidence="9" id="KW-1278">Translocase</keyword>
<evidence type="ECO:0000256" key="6">
    <source>
        <dbReference type="ARBA" id="ARBA00022475"/>
    </source>
</evidence>
<dbReference type="Pfam" id="PF09383">
    <property type="entry name" value="NIL"/>
    <property type="match status" value="1"/>
</dbReference>
<evidence type="ECO:0000256" key="2">
    <source>
        <dbReference type="ARBA" id="ARBA00004417"/>
    </source>
</evidence>
<keyword evidence="10" id="KW-0029">Amino-acid transport</keyword>
<evidence type="ECO:0000256" key="4">
    <source>
        <dbReference type="ARBA" id="ARBA00020019"/>
    </source>
</evidence>
<comment type="caution">
    <text evidence="14">The sequence shown here is derived from an EMBL/GenBank/DDBJ whole genome shotgun (WGS) entry which is preliminary data.</text>
</comment>
<dbReference type="GO" id="GO:0016887">
    <property type="term" value="F:ATP hydrolysis activity"/>
    <property type="evidence" value="ECO:0007669"/>
    <property type="project" value="InterPro"/>
</dbReference>
<accession>A0AA41BYI0</accession>
<protein>
    <recommendedName>
        <fullName evidence="4">Cell division ATP-binding protein FtsE</fullName>
    </recommendedName>
</protein>
<dbReference type="InterPro" id="IPR050086">
    <property type="entry name" value="MetN_ABC_transporter-like"/>
</dbReference>
<reference evidence="14" key="2">
    <citation type="submission" date="2022-09" db="EMBL/GenBank/DDBJ databases">
        <title>Rouxiella aceris sp. nov., isolated from tree sap and emended description of the genus Rhouxiella.</title>
        <authorList>
            <person name="Kim I.S."/>
        </authorList>
    </citation>
    <scope>NUCLEOTIDE SEQUENCE</scope>
    <source>
        <strain evidence="14">SAP-2</strain>
    </source>
</reference>
<keyword evidence="7" id="KW-0547">Nucleotide-binding</keyword>
<dbReference type="RefSeq" id="WP_084982074.1">
    <property type="nucleotide sequence ID" value="NZ_CBCSCF010000006.1"/>
</dbReference>
<dbReference type="Proteomes" id="UP000705283">
    <property type="component" value="Unassembled WGS sequence"/>
</dbReference>
<sequence>MTVISETGVHFTANSSDKKLSTGAAPHRAGSVAREPSSAESEDVVRLLRVNRRFGNTQALKDVSLTVKRGEIVGIIGRSGAGKSTLIRCLNGLERPDDGTIEIEGSPITGLNEKELQSVRSRVGMVFQHFNLLSAKTVEQNVALPLKIAGYDKAKRRARVAELLALVGLEDKAQSYPAALSGGQKQRVGIARALAASPALLLCDEATSALDPETTRSILALLQSLNQKLGITVLLITHEMEVIKKVAHRVAVINAGEIIEQGPVWQVFAHPQAELTRTLLSGLLPQLPEALSERLTQSRAGEAIYSVHYAAQDSAGQEQQGEILTRFASELAGHFRLIQGGVDHIQHYAVVRFFIAVPVDNTDAEQTILHWLQQHQAQVELIGYVTRNA</sequence>
<dbReference type="PANTHER" id="PTHR43166:SF30">
    <property type="entry name" value="METHIONINE IMPORT ATP-BINDING PROTEIN METN"/>
    <property type="match status" value="1"/>
</dbReference>
<dbReference type="GO" id="GO:0005524">
    <property type="term" value="F:ATP binding"/>
    <property type="evidence" value="ECO:0007669"/>
    <property type="project" value="UniProtKB-KW"/>
</dbReference>
<dbReference type="InterPro" id="IPR003593">
    <property type="entry name" value="AAA+_ATPase"/>
</dbReference>
<dbReference type="PROSITE" id="PS50893">
    <property type="entry name" value="ABC_TRANSPORTER_2"/>
    <property type="match status" value="1"/>
</dbReference>
<proteinExistence type="inferred from homology"/>
<evidence type="ECO:0000313" key="14">
    <source>
        <dbReference type="EMBL" id="MBF6639180.1"/>
    </source>
</evidence>
<dbReference type="CDD" id="cd03258">
    <property type="entry name" value="ABC_MetN_methionine_transporter"/>
    <property type="match status" value="1"/>
</dbReference>
<evidence type="ECO:0000256" key="7">
    <source>
        <dbReference type="ARBA" id="ARBA00022741"/>
    </source>
</evidence>
<dbReference type="SUPFAM" id="SSF52540">
    <property type="entry name" value="P-loop containing nucleoside triphosphate hydrolases"/>
    <property type="match status" value="1"/>
</dbReference>
<dbReference type="InterPro" id="IPR027417">
    <property type="entry name" value="P-loop_NTPase"/>
</dbReference>
<dbReference type="GO" id="GO:0006865">
    <property type="term" value="P:amino acid transport"/>
    <property type="evidence" value="ECO:0007669"/>
    <property type="project" value="UniProtKB-KW"/>
</dbReference>
<dbReference type="InterPro" id="IPR017871">
    <property type="entry name" value="ABC_transporter-like_CS"/>
</dbReference>
<evidence type="ECO:0000256" key="11">
    <source>
        <dbReference type="ARBA" id="ARBA00023136"/>
    </source>
</evidence>
<evidence type="ECO:0000259" key="13">
    <source>
        <dbReference type="PROSITE" id="PS50893"/>
    </source>
</evidence>
<name>A0AA41BYI0_9GAMM</name>
<evidence type="ECO:0000256" key="10">
    <source>
        <dbReference type="ARBA" id="ARBA00022970"/>
    </source>
</evidence>
<evidence type="ECO:0000256" key="12">
    <source>
        <dbReference type="SAM" id="MobiDB-lite"/>
    </source>
</evidence>
<evidence type="ECO:0000313" key="15">
    <source>
        <dbReference type="Proteomes" id="UP000705283"/>
    </source>
</evidence>
<dbReference type="InterPro" id="IPR018449">
    <property type="entry name" value="NIL_domain"/>
</dbReference>
<dbReference type="GO" id="GO:0005886">
    <property type="term" value="C:plasma membrane"/>
    <property type="evidence" value="ECO:0007669"/>
    <property type="project" value="UniProtKB-SubCell"/>
</dbReference>
<dbReference type="PROSITE" id="PS00211">
    <property type="entry name" value="ABC_TRANSPORTER_1"/>
    <property type="match status" value="1"/>
</dbReference>
<organism evidence="14 15">
    <name type="scientific">Rouxiella silvae</name>
    <dbReference type="NCBI Taxonomy" id="1646373"/>
    <lineage>
        <taxon>Bacteria</taxon>
        <taxon>Pseudomonadati</taxon>
        <taxon>Pseudomonadota</taxon>
        <taxon>Gammaproteobacteria</taxon>
        <taxon>Enterobacterales</taxon>
        <taxon>Yersiniaceae</taxon>
        <taxon>Rouxiella</taxon>
    </lineage>
</organism>
<feature type="region of interest" description="Disordered" evidence="12">
    <location>
        <begin position="1"/>
        <end position="37"/>
    </location>
</feature>
<dbReference type="InterPro" id="IPR045865">
    <property type="entry name" value="ACT-like_dom_sf"/>
</dbReference>
<comment type="subcellular location">
    <subcellularLocation>
        <location evidence="2">Cell inner membrane</location>
        <topology evidence="2">Peripheral membrane protein</topology>
    </subcellularLocation>
</comment>
<evidence type="ECO:0000256" key="5">
    <source>
        <dbReference type="ARBA" id="ARBA00022448"/>
    </source>
</evidence>
<dbReference type="FunFam" id="3.40.50.300:FF:000056">
    <property type="entry name" value="Cell division ATP-binding protein FtsE"/>
    <property type="match status" value="1"/>
</dbReference>
<dbReference type="InterPro" id="IPR041701">
    <property type="entry name" value="MetN_ABC"/>
</dbReference>
<dbReference type="SUPFAM" id="SSF55021">
    <property type="entry name" value="ACT-like"/>
    <property type="match status" value="1"/>
</dbReference>
<gene>
    <name evidence="14" type="ORF">ITX54_21195</name>
</gene>
<evidence type="ECO:0000256" key="8">
    <source>
        <dbReference type="ARBA" id="ARBA00022840"/>
    </source>
</evidence>
<comment type="similarity">
    <text evidence="3">Belongs to the ABC transporter superfamily.</text>
</comment>
<reference evidence="14" key="1">
    <citation type="submission" date="2020-11" db="EMBL/GenBank/DDBJ databases">
        <authorList>
            <person name="Lee S.D."/>
        </authorList>
    </citation>
    <scope>NUCLEOTIDE SEQUENCE</scope>
    <source>
        <strain evidence="14">SAP-2</strain>
    </source>
</reference>
<evidence type="ECO:0000256" key="9">
    <source>
        <dbReference type="ARBA" id="ARBA00022967"/>
    </source>
</evidence>
<comment type="function">
    <text evidence="1">Part of the ABC transporter FtsEX involved in cellular division. Important for assembly or stability of the septal ring.</text>
</comment>
<evidence type="ECO:0000256" key="1">
    <source>
        <dbReference type="ARBA" id="ARBA00002579"/>
    </source>
</evidence>
<keyword evidence="8 14" id="KW-0067">ATP-binding</keyword>